<evidence type="ECO:0000259" key="4">
    <source>
        <dbReference type="PROSITE" id="PS51473"/>
    </source>
</evidence>
<evidence type="ECO:0000256" key="3">
    <source>
        <dbReference type="SAM" id="SignalP"/>
    </source>
</evidence>
<evidence type="ECO:0000256" key="1">
    <source>
        <dbReference type="ARBA" id="ARBA00022729"/>
    </source>
</evidence>
<sequence>MQRFSLLLSLFLIISDGSLPGGGGRSMIIPTAHATVFPECTAPNGRPCSGEDFFSTTTQDDVLTAVQGYSGCRRRSDIYDGGQPILVYGHSSCDNYDSDDRCVNCLSEAAKMIRKNCLYKAGAQYASEHCCIRYETYNFCST</sequence>
<accession>A0AAV2E1R0</accession>
<organism evidence="5 6">
    <name type="scientific">Linum trigynum</name>
    <dbReference type="NCBI Taxonomy" id="586398"/>
    <lineage>
        <taxon>Eukaryota</taxon>
        <taxon>Viridiplantae</taxon>
        <taxon>Streptophyta</taxon>
        <taxon>Embryophyta</taxon>
        <taxon>Tracheophyta</taxon>
        <taxon>Spermatophyta</taxon>
        <taxon>Magnoliopsida</taxon>
        <taxon>eudicotyledons</taxon>
        <taxon>Gunneridae</taxon>
        <taxon>Pentapetalae</taxon>
        <taxon>rosids</taxon>
        <taxon>fabids</taxon>
        <taxon>Malpighiales</taxon>
        <taxon>Linaceae</taxon>
        <taxon>Linum</taxon>
    </lineage>
</organism>
<feature type="chain" id="PRO_5043483393" description="Gnk2-homologous domain-containing protein" evidence="3">
    <location>
        <begin position="18"/>
        <end position="142"/>
    </location>
</feature>
<dbReference type="EMBL" id="OZ034817">
    <property type="protein sequence ID" value="CAL1379767.1"/>
    <property type="molecule type" value="Genomic_DNA"/>
</dbReference>
<keyword evidence="2" id="KW-0677">Repeat</keyword>
<dbReference type="PROSITE" id="PS51473">
    <property type="entry name" value="GNK2"/>
    <property type="match status" value="1"/>
</dbReference>
<keyword evidence="6" id="KW-1185">Reference proteome</keyword>
<dbReference type="Proteomes" id="UP001497516">
    <property type="component" value="Chromosome 4"/>
</dbReference>
<dbReference type="InterPro" id="IPR038408">
    <property type="entry name" value="GNK2_sf"/>
</dbReference>
<dbReference type="Pfam" id="PF01657">
    <property type="entry name" value="Stress-antifung"/>
    <property type="match status" value="1"/>
</dbReference>
<gene>
    <name evidence="5" type="ORF">LTRI10_LOCUS21266</name>
</gene>
<protein>
    <recommendedName>
        <fullName evidence="4">Gnk2-homologous domain-containing protein</fullName>
    </recommendedName>
</protein>
<dbReference type="AlphaFoldDB" id="A0AAV2E1R0"/>
<feature type="domain" description="Gnk2-homologous" evidence="4">
    <location>
        <begin position="36"/>
        <end position="139"/>
    </location>
</feature>
<keyword evidence="1 3" id="KW-0732">Signal</keyword>
<evidence type="ECO:0000256" key="2">
    <source>
        <dbReference type="ARBA" id="ARBA00022737"/>
    </source>
</evidence>
<feature type="signal peptide" evidence="3">
    <location>
        <begin position="1"/>
        <end position="17"/>
    </location>
</feature>
<name>A0AAV2E1R0_9ROSI</name>
<evidence type="ECO:0000313" key="6">
    <source>
        <dbReference type="Proteomes" id="UP001497516"/>
    </source>
</evidence>
<dbReference type="Gene3D" id="3.30.430.20">
    <property type="entry name" value="Gnk2 domain, C-X8-C-X2-C motif"/>
    <property type="match status" value="1"/>
</dbReference>
<reference evidence="5 6" key="1">
    <citation type="submission" date="2024-04" db="EMBL/GenBank/DDBJ databases">
        <authorList>
            <person name="Fracassetti M."/>
        </authorList>
    </citation>
    <scope>NUCLEOTIDE SEQUENCE [LARGE SCALE GENOMIC DNA]</scope>
</reference>
<evidence type="ECO:0000313" key="5">
    <source>
        <dbReference type="EMBL" id="CAL1379767.1"/>
    </source>
</evidence>
<dbReference type="InterPro" id="IPR002902">
    <property type="entry name" value="GNK2"/>
</dbReference>
<proteinExistence type="predicted"/>